<organism evidence="1 2">
    <name type="scientific">Zalaria obscura</name>
    <dbReference type="NCBI Taxonomy" id="2024903"/>
    <lineage>
        <taxon>Eukaryota</taxon>
        <taxon>Fungi</taxon>
        <taxon>Dikarya</taxon>
        <taxon>Ascomycota</taxon>
        <taxon>Pezizomycotina</taxon>
        <taxon>Dothideomycetes</taxon>
        <taxon>Dothideomycetidae</taxon>
        <taxon>Dothideales</taxon>
        <taxon>Zalariaceae</taxon>
        <taxon>Zalaria</taxon>
    </lineage>
</organism>
<evidence type="ECO:0000313" key="2">
    <source>
        <dbReference type="Proteomes" id="UP001320706"/>
    </source>
</evidence>
<gene>
    <name evidence="1" type="ORF">M8818_005030</name>
</gene>
<dbReference type="EMBL" id="JAMKPW020000026">
    <property type="protein sequence ID" value="KAK8204592.1"/>
    <property type="molecule type" value="Genomic_DNA"/>
</dbReference>
<sequence>MFRRIYHVEAMSSLTRDGKSVWNWRHLGGLFRVGLELGFNGNGFAQCMVSSFRSFQLWFSFCFMPPTAAPLSNVSDVARAVGLRLQKPGAQANEVGRSAEAGMCDQVRLPTAASLIAGSEVRTEWVWVESVNMHASTIFLSLFSLCGAALALPAAAPVPTPAPQLDERQDLGAVLEGIESAIGSALDSGDLTSVLSELKSVTATSTPADPTQAVSKLSSIHASATPSSIYEYAADLLAEGLVTEDIETVIEYVEGVATGENSMSNENTREPDTVIYPQKSSSDAPYSVSEDDLRSAIYIPSTFTYGSVPPVILFPGTASTGYFTFKGNFIPLLTGSSYADPVWVNVPGYLLGDAQVNAEYAAYAINYIAGITGTNVSVIAWSQGNIDTQWALKYWPSTRAVTSDHIAISPDYAGTVNADFVCPDGAPCTPSVYQQQYLSDSNFITKLRSDDGDSAYVPTTTLYSGLFDEIVEPQQGTGASAYLLDARNVGVTNNEVQLICPGQPSGSFYTHESMLVNPLSFALAVDALTHEGPGEVSRVDTSSVCASYLAQGLDLADFLETENTILVAVVAVATYGDYVESEPAIMSYAA</sequence>
<keyword evidence="2" id="KW-1185">Reference proteome</keyword>
<proteinExistence type="predicted"/>
<accession>A0ACC3SAG0</accession>
<protein>
    <submittedName>
        <fullName evidence="1">Uncharacterized protein</fullName>
    </submittedName>
</protein>
<dbReference type="Proteomes" id="UP001320706">
    <property type="component" value="Unassembled WGS sequence"/>
</dbReference>
<name>A0ACC3SAG0_9PEZI</name>
<comment type="caution">
    <text evidence="1">The sequence shown here is derived from an EMBL/GenBank/DDBJ whole genome shotgun (WGS) entry which is preliminary data.</text>
</comment>
<evidence type="ECO:0000313" key="1">
    <source>
        <dbReference type="EMBL" id="KAK8204592.1"/>
    </source>
</evidence>
<reference evidence="1" key="1">
    <citation type="submission" date="2024-02" db="EMBL/GenBank/DDBJ databases">
        <title>Metagenome Assembled Genome of Zalaria obscura JY119.</title>
        <authorList>
            <person name="Vighnesh L."/>
            <person name="Jagadeeshwari U."/>
            <person name="Venkata Ramana C."/>
            <person name="Sasikala C."/>
        </authorList>
    </citation>
    <scope>NUCLEOTIDE SEQUENCE</scope>
    <source>
        <strain evidence="1">JY119</strain>
    </source>
</reference>